<evidence type="ECO:0000259" key="1">
    <source>
        <dbReference type="Pfam" id="PF20150"/>
    </source>
</evidence>
<proteinExistence type="predicted"/>
<protein>
    <recommendedName>
        <fullName evidence="1">2EXR domain-containing protein</fullName>
    </recommendedName>
</protein>
<accession>A0A8A3PC80</accession>
<evidence type="ECO:0000313" key="3">
    <source>
        <dbReference type="Proteomes" id="UP000672032"/>
    </source>
</evidence>
<dbReference type="InterPro" id="IPR045518">
    <property type="entry name" value="2EXR"/>
</dbReference>
<dbReference type="Proteomes" id="UP000672032">
    <property type="component" value="Chromosome 3"/>
</dbReference>
<dbReference type="Pfam" id="PF20150">
    <property type="entry name" value="2EXR"/>
    <property type="match status" value="1"/>
</dbReference>
<gene>
    <name evidence="2" type="ORF">DSL72_002278</name>
</gene>
<evidence type="ECO:0000313" key="2">
    <source>
        <dbReference type="EMBL" id="QSZ32699.1"/>
    </source>
</evidence>
<dbReference type="EMBL" id="CP063407">
    <property type="protein sequence ID" value="QSZ32699.1"/>
    <property type="molecule type" value="Genomic_DNA"/>
</dbReference>
<dbReference type="AlphaFoldDB" id="A0A8A3PC80"/>
<sequence>MEDASTPDNAFNSFPLFRKLHTEIRLMIWEMATNDPRIVKINICPISRCKHAMVRVRSDTVVPDRCQNHNYPYSNGNTCTGILDMLPQDIQTLGTVGSRIHDEQFGFRSEVDPPSLLLVCKESYAIASKRYKRAFPSVGAFAETYFDYERDVLSLPLDYLIRLRRTEDPLIAQSEACKIQNLSLSLASVQRLGRISDDDGKLRRSLILSKIIAVFCNVKRLTIEVEDHRRKSDEKRSLRELNMELEWFEPIEVAEALAMFKSTEAQYTDLHRGLLRESEERLRLDLDKKFLSNLMLGDLKTGVVWNVPQIQWKHLVTTTFKTKFEALKKEYELRTGFICHRIH</sequence>
<name>A0A8A3PC80_9HELO</name>
<dbReference type="PANTHER" id="PTHR35910">
    <property type="entry name" value="2EXR DOMAIN-CONTAINING PROTEIN"/>
    <property type="match status" value="1"/>
</dbReference>
<reference evidence="2" key="1">
    <citation type="submission" date="2020-10" db="EMBL/GenBank/DDBJ databases">
        <title>Genome Sequence of Monilinia vaccinii-corymbosi Sheds Light on Mummy Berry Disease Infection of Blueberry and Mating Type.</title>
        <authorList>
            <person name="Yow A.G."/>
            <person name="Zhang Y."/>
            <person name="Bansal K."/>
            <person name="Eacker S.M."/>
            <person name="Sullivan S."/>
            <person name="Liachko I."/>
            <person name="Cubeta M.A."/>
            <person name="Rollins J.A."/>
            <person name="Ashrafi H."/>
        </authorList>
    </citation>
    <scope>NUCLEOTIDE SEQUENCE</scope>
    <source>
        <strain evidence="2">RL-1</strain>
    </source>
</reference>
<keyword evidence="3" id="KW-1185">Reference proteome</keyword>
<dbReference type="PANTHER" id="PTHR35910:SF6">
    <property type="entry name" value="2EXR DOMAIN-CONTAINING PROTEIN"/>
    <property type="match status" value="1"/>
</dbReference>
<dbReference type="OrthoDB" id="3437257at2759"/>
<feature type="domain" description="2EXR" evidence="1">
    <location>
        <begin position="14"/>
        <end position="153"/>
    </location>
</feature>
<organism evidence="2 3">
    <name type="scientific">Monilinia vaccinii-corymbosi</name>
    <dbReference type="NCBI Taxonomy" id="61207"/>
    <lineage>
        <taxon>Eukaryota</taxon>
        <taxon>Fungi</taxon>
        <taxon>Dikarya</taxon>
        <taxon>Ascomycota</taxon>
        <taxon>Pezizomycotina</taxon>
        <taxon>Leotiomycetes</taxon>
        <taxon>Helotiales</taxon>
        <taxon>Sclerotiniaceae</taxon>
        <taxon>Monilinia</taxon>
    </lineage>
</organism>